<dbReference type="InterPro" id="IPR024704">
    <property type="entry name" value="SMC"/>
</dbReference>
<dbReference type="PIRSF" id="PIRSF005719">
    <property type="entry name" value="SMC"/>
    <property type="match status" value="1"/>
</dbReference>
<dbReference type="GO" id="GO:0030261">
    <property type="term" value="P:chromosome condensation"/>
    <property type="evidence" value="ECO:0007669"/>
    <property type="project" value="InterPro"/>
</dbReference>
<dbReference type="InterPro" id="IPR036277">
    <property type="entry name" value="SMC_hinge_sf"/>
</dbReference>
<accession>A0A3B0WB14</accession>
<keyword evidence="5" id="KW-0238">DNA-binding</keyword>
<keyword evidence="3" id="KW-0067">ATP-binding</keyword>
<evidence type="ECO:0000313" key="8">
    <source>
        <dbReference type="EMBL" id="VAW41726.1"/>
    </source>
</evidence>
<dbReference type="GO" id="GO:0007062">
    <property type="term" value="P:sister chromatid cohesion"/>
    <property type="evidence" value="ECO:0007669"/>
    <property type="project" value="InterPro"/>
</dbReference>
<evidence type="ECO:0000256" key="2">
    <source>
        <dbReference type="ARBA" id="ARBA00022741"/>
    </source>
</evidence>
<evidence type="ECO:0000256" key="4">
    <source>
        <dbReference type="ARBA" id="ARBA00023054"/>
    </source>
</evidence>
<evidence type="ECO:0000256" key="3">
    <source>
        <dbReference type="ARBA" id="ARBA00022840"/>
    </source>
</evidence>
<gene>
    <name evidence="8" type="ORF">MNBD_GAMMA01-691</name>
</gene>
<dbReference type="GO" id="GO:0003677">
    <property type="term" value="F:DNA binding"/>
    <property type="evidence" value="ECO:0007669"/>
    <property type="project" value="UniProtKB-KW"/>
</dbReference>
<dbReference type="GO" id="GO:0016887">
    <property type="term" value="F:ATP hydrolysis activity"/>
    <property type="evidence" value="ECO:0007669"/>
    <property type="project" value="InterPro"/>
</dbReference>
<dbReference type="Gene3D" id="1.20.1060.20">
    <property type="match status" value="1"/>
</dbReference>
<feature type="coiled-coil region" evidence="6">
    <location>
        <begin position="170"/>
        <end position="197"/>
    </location>
</feature>
<dbReference type="PANTHER" id="PTHR43977">
    <property type="entry name" value="STRUCTURAL MAINTENANCE OF CHROMOSOMES PROTEIN 3"/>
    <property type="match status" value="1"/>
</dbReference>
<organism evidence="8">
    <name type="scientific">hydrothermal vent metagenome</name>
    <dbReference type="NCBI Taxonomy" id="652676"/>
    <lineage>
        <taxon>unclassified sequences</taxon>
        <taxon>metagenomes</taxon>
        <taxon>ecological metagenomes</taxon>
    </lineage>
</organism>
<proteinExistence type="inferred from homology"/>
<keyword evidence="1" id="KW-0963">Cytoplasm</keyword>
<name>A0A3B0WB14_9ZZZZ</name>
<dbReference type="Pfam" id="PF02463">
    <property type="entry name" value="SMC_N"/>
    <property type="match status" value="1"/>
</dbReference>
<dbReference type="EMBL" id="UOEW01000322">
    <property type="protein sequence ID" value="VAW41726.1"/>
    <property type="molecule type" value="Genomic_DNA"/>
</dbReference>
<dbReference type="HAMAP" id="MF_01894">
    <property type="entry name" value="Smc_prok"/>
    <property type="match status" value="1"/>
</dbReference>
<feature type="coiled-coil region" evidence="6">
    <location>
        <begin position="332"/>
        <end position="376"/>
    </location>
</feature>
<dbReference type="InterPro" id="IPR003395">
    <property type="entry name" value="RecF/RecN/SMC_N"/>
</dbReference>
<reference evidence="8" key="1">
    <citation type="submission" date="2018-06" db="EMBL/GenBank/DDBJ databases">
        <authorList>
            <person name="Zhirakovskaya E."/>
        </authorList>
    </citation>
    <scope>NUCLEOTIDE SEQUENCE</scope>
</reference>
<evidence type="ECO:0000259" key="7">
    <source>
        <dbReference type="SMART" id="SM00968"/>
    </source>
</evidence>
<dbReference type="GO" id="GO:0005524">
    <property type="term" value="F:ATP binding"/>
    <property type="evidence" value="ECO:0007669"/>
    <property type="project" value="UniProtKB-KW"/>
</dbReference>
<feature type="domain" description="SMC hinge" evidence="7">
    <location>
        <begin position="521"/>
        <end position="619"/>
    </location>
</feature>
<evidence type="ECO:0000256" key="1">
    <source>
        <dbReference type="ARBA" id="ARBA00022490"/>
    </source>
</evidence>
<dbReference type="CDD" id="cd03278">
    <property type="entry name" value="ABC_SMC_barmotin"/>
    <property type="match status" value="1"/>
</dbReference>
<evidence type="ECO:0000256" key="5">
    <source>
        <dbReference type="ARBA" id="ARBA00023125"/>
    </source>
</evidence>
<dbReference type="GO" id="GO:0005694">
    <property type="term" value="C:chromosome"/>
    <property type="evidence" value="ECO:0007669"/>
    <property type="project" value="InterPro"/>
</dbReference>
<feature type="coiled-coil region" evidence="6">
    <location>
        <begin position="659"/>
        <end position="787"/>
    </location>
</feature>
<dbReference type="InterPro" id="IPR011890">
    <property type="entry name" value="SMC_prok"/>
</dbReference>
<dbReference type="SUPFAM" id="SSF57997">
    <property type="entry name" value="Tropomyosin"/>
    <property type="match status" value="1"/>
</dbReference>
<dbReference type="InterPro" id="IPR027417">
    <property type="entry name" value="P-loop_NTPase"/>
</dbReference>
<dbReference type="SMART" id="SM00968">
    <property type="entry name" value="SMC_hinge"/>
    <property type="match status" value="1"/>
</dbReference>
<dbReference type="AlphaFoldDB" id="A0A3B0WB14"/>
<dbReference type="Pfam" id="PF06470">
    <property type="entry name" value="SMC_hinge"/>
    <property type="match status" value="1"/>
</dbReference>
<sequence>MRLSKIKLAGFKSFVDSTEFLMTSNLIGVVGPNGCGKSNIIDAVRWVMGETSAKMLRGASMTDVIFSGSSTRKPVGTATVELIFDNSDGAVAGEFAQYSEISVKRLVSRDGQSKYYLNKTKCRKKDITDLFLGTGLGPRSYAIIEQGMISRIVESKPEELRGYIEEAAGISKYRERRRETERRIKRTRENLERLDDLRAEVGKHINHLQRQAKNAEKYKVLKQKFRVIEVDLLGLKWQKWANKTDGSNQIVTKFELALEQIKTSLTGSETHIDKQRIAHHLLQDKSSKAQEQLYLINTEIGKIEQFISHTKSLSQRLQTELQDTENAITLNKKQLSKDQQELEQTKIEYEKVQPELEKTELRLQQKQQAFTILEDELLEWQVTWNDLVSQISEKNRIVEVEKTKIASLDQQLSRQAERLQLLNQESSTASALPLEQELEQLQIQQEELQFIWEEKAIQLEETKQLQETKKQSLRQKQENLNQQQMQLHQAKGRKGSLQALQQAAISNTDEQAQTWFNTNDLHSAQKLSQLLEVDTGWEKAVETALGEHLQALVPTAKTSLTDAISSWKYGSLTIVENTPAQTAAKAGSLAEVIQGPEVLTEWFNNIFISEDLTTALKNRNQLLAGQAYITSDGVLVGKNWIKTSQGENEGGFLLRQKELKQLDVDIHKLETNIDNTVADIEHSRTEIAQLEQQKEQLQLDVNMGHRRVSECNAKVASKQHKITQIQQRNVQINTESEQLQVQIEIDEASVKTARAHLEETLAISTELQQQKQAQEQQQQDLVASKEQAKKSLAETSSFYYQQKLLLQSLEVKINSAHNGIVRLQQHCDKLDLRKTDLSTQMSQDTSPLQAKQSELQELLKNRIKTEQQRDDLRQQTQSCQTELELLERQRNDHNASIEHARMKLENARLEQQSNKLRTDTYAEQISEKGFVAKDVLANIQEGQNTEFKQNESERLQRSIVRLEPVNLAAISEYEEESKRKNYLDQQNNDLVEALTTLEKAIGKIDKETRTLFRDTFEAINTNIKILFPKLFGGGHCFLELTSDDLLTTGVSIMARPPGKRISNIQLLSGGEKALTAVAMVFAIFNLNPAPFCMLDEVDAPLDDANIGRFSKMLIEMSDRVQFLFVTHNKVTMEIANQLNGVTMREPGVSRLVSVDLSTAERMINS</sequence>
<dbReference type="InterPro" id="IPR010935">
    <property type="entry name" value="SMC_hinge"/>
</dbReference>
<evidence type="ECO:0000256" key="6">
    <source>
        <dbReference type="SAM" id="Coils"/>
    </source>
</evidence>
<feature type="coiled-coil region" evidence="6">
    <location>
        <begin position="456"/>
        <end position="493"/>
    </location>
</feature>
<dbReference type="NCBIfam" id="TIGR02168">
    <property type="entry name" value="SMC_prok_B"/>
    <property type="match status" value="1"/>
</dbReference>
<protein>
    <submittedName>
        <fullName evidence="8">Chromosome partition protein smc</fullName>
    </submittedName>
</protein>
<keyword evidence="4 6" id="KW-0175">Coiled coil</keyword>
<dbReference type="Gene3D" id="3.40.50.300">
    <property type="entry name" value="P-loop containing nucleotide triphosphate hydrolases"/>
    <property type="match status" value="2"/>
</dbReference>
<dbReference type="SUPFAM" id="SSF75553">
    <property type="entry name" value="Smc hinge domain"/>
    <property type="match status" value="1"/>
</dbReference>
<keyword evidence="2" id="KW-0547">Nucleotide-binding</keyword>
<feature type="coiled-coil region" evidence="6">
    <location>
        <begin position="848"/>
        <end position="919"/>
    </location>
</feature>
<dbReference type="SUPFAM" id="SSF52540">
    <property type="entry name" value="P-loop containing nucleoside triphosphate hydrolases"/>
    <property type="match status" value="1"/>
</dbReference>